<feature type="coiled-coil region" evidence="5">
    <location>
        <begin position="1706"/>
        <end position="1772"/>
    </location>
</feature>
<dbReference type="Proteomes" id="UP000070442">
    <property type="component" value="Unassembled WGS sequence"/>
</dbReference>
<feature type="domain" description="SLH" evidence="8">
    <location>
        <begin position="2157"/>
        <end position="2220"/>
    </location>
</feature>
<sequence>MLLTSFPVRSVEANGAKEVPQGIVFDTSEGDLKIGFSGGKLSDEQSDWMHSITTIKINKQFYYKEGTTTGEGNYKFAFDERGGKIIIDNHVLALPENTIEIAAQGYTFYKGVIKNENIKKMADGLTITSIETGKSSKDPIGTYVGVRLSYKYDSDNGGALTYLLKNNVERVVIDGKTLNFIGSDNYPNLLWQDGVFRTWDKMKDATAIVENFGNNAAHEFKIIMKDGSEVVKTEEGYVDENNEPAPNEKLRQVNTGGMAAGLEIDGVGTPEKLGNALVLSSDTPKEEWYGKYFQNIRYILVDDNQGNDLRPGFSNFFVDAKKDTRDLTLFNGKLEFAMTGLKLLDNKAHKIEIGFKDGNTITYTQAGYVPPKDIKFDVKKYIEKEDKKQKPETGNENTLAKRFQIDHIGFSKNWKKEYDYSTPKIFFKNLPPKSDTAESTALEEAMKNASFQVNGGDKITNVQGWITRGMTECFEAYSDSKYGGPALGEALKQAGEDPHIVVTFSDGSVWDNKPSESGNETPAPETGKKDDYPIQNIIFKINGTSPQLELDFGSAQKAKEVDGEIKTIKINGKAYDKSTFGYSRVTDHYISNDEAIAKALYGKSEIKVDITFNDDTTATKTVTITPVEDPNAPKPQPETPKLVTKVDAATGVKAEYMSDVFEEGTELKVEKVDKAKFFETYKNAAKEIDKAGNFTAYKVSFVKNGVNQGTIKNVKLFFPLGDHNMGSVALYQAYAYEDDDDQLQTGADKVEPKVEGDFITYSTNTFTTYAITSDKMITKTDDAAKVSVEYPKGAFKEGTELKVVNVAGGQFVKDNAAVKSVAEKAKTVTAFDISFLLKNVKQQPNRKVEVTLPLGAHDKDSVKVYHFDKEGTAAPELVKDVKIQGDKIVFEADKFSYYFVTSGVKEEPGDTRKLNERFAIEAVKLETSSYGSKSLKIFFKNYPKQNEFDAQKALAKAIKEATFTINGGEPIKNVDGYCSYGTANAFDVISDGLQEAMEKAGENPHIKVVFSDRSEWENRKAGEAPAKTDNFGLTDKLPNGEYTIQFIASKEGETADLPMVSGIIGNRAKLVVENGKMMLSLRVGKMADQILDLGMKIDDQFKSGVKTTDGLKQGQAIYTCEVKDLDQIQKLAVLVKIMGGSADKIGQFDKYTKADLHFKAPIKKGFTGYDDPTDPEVQKKRNADNLTLKLLDAGVRDLDNDGKLSPEELSKATGHLDLSGEKIGKTPDISMLKDLGPGVTGIELSSNDITEIPAGLFDKMTGVTHINIYGNKLETLPKGIFDKNENLSTLWMSGNKLKDLDKDLLAKNKRIKEIDLSNNGIEKLPEGFVKNASRLAKFYASDNKLTSLDGVFADSYKQLAVINVNGNRLTSLPEVFGNYSRLEELRANNNKLKALPGAMDQLSRLVILDLENNEIESLPESLWLRMADNANQYATKFPNLIVKGNLLKDIPFDKIAEKASGQRVRFNKFDVSCNYLKSTLTDSELATIKKAGVTIKDTHDNYYQPQRSAFNAQVNYADGNVKVSQDLDLLQMFYWNIGDINDWKFFKNPDEYKAFVKNTIYKKYGIRTANDQLGIAQVLDKDGWDWKIQNIIEKIEGDKSSVVYNGYVKNKGHNDVESEIDPVDSLNPTIEAALDPGANYKLTRRVMLSKNNFETEFSYSVDFKTPANTPSQEDTKLKEAKDALRAAIAAAEAKLKDGKDYTDATKQEVNNQLAVANEALKANDAEAMNAAKAALEKAVKALKEKEVVPQEDAKLKEAKAALTKAIAAAEAKLKDGKDYTADSKKAVEGKVAAAKEALKGNNVEAMNAAKANLENAVKALKEKEVVPQEDAKLKEAKAALTKAIAAAEAKLKDGKDYTADSKKAVEEKLAAAKEALKGNDAEAMNTANAALEKAVKALEVKPAVSGEDTKLKEAKDALGAAIQEAKNKLNDGKKYTAETKSAVEKAIAKAEKVLAGKDKAAMNKAKGDVEKAAAGLKVETQKPAPQPQPTPQPQPKPTPQPQPSPKPSDDKKDVPRGSSSGWTSYRPNGNTQSTPAKPQESKPAEKPKATETKQNFTVHVPKEAFVKGYPDGTFKPNQQVVRSEIATMLARFVTVNKDMAKQLKDIRTTDWYFDSFKTLVDAGIISGYGDNNYRPHDGVTRAQAVTMIVKLKGLQPKSGGFKDVPGNAWYAGYAGAAREAGIVVGYNDGSFGGDRVVTRAEIIAMINRAFNIPKKESRKAFSDLPENHWAYEDIQKAAN</sequence>
<dbReference type="InterPro" id="IPR018247">
    <property type="entry name" value="EF_Hand_1_Ca_BS"/>
</dbReference>
<organism evidence="9 10">
    <name type="scientific">Aedoeadaptatus coxii</name>
    <dbReference type="NCBI Taxonomy" id="755172"/>
    <lineage>
        <taxon>Bacteria</taxon>
        <taxon>Bacillati</taxon>
        <taxon>Bacillota</taxon>
        <taxon>Tissierellia</taxon>
        <taxon>Tissierellales</taxon>
        <taxon>Peptoniphilaceae</taxon>
        <taxon>Aedoeadaptatus</taxon>
    </lineage>
</organism>
<evidence type="ECO:0000259" key="7">
    <source>
        <dbReference type="PROSITE" id="PS50978"/>
    </source>
</evidence>
<dbReference type="InterPro" id="IPR001119">
    <property type="entry name" value="SLH_dom"/>
</dbReference>
<dbReference type="PROSITE" id="PS50978">
    <property type="entry name" value="NEAT"/>
    <property type="match status" value="1"/>
</dbReference>
<dbReference type="SUPFAM" id="SSF52058">
    <property type="entry name" value="L domain-like"/>
    <property type="match status" value="1"/>
</dbReference>
<gene>
    <name evidence="9" type="ORF">HMPREF1863_00937</name>
</gene>
<feature type="compositionally biased region" description="Basic and acidic residues" evidence="6">
    <location>
        <begin position="2039"/>
        <end position="2051"/>
    </location>
</feature>
<keyword evidence="5" id="KW-0175">Coiled coil</keyword>
<dbReference type="GO" id="GO:0005737">
    <property type="term" value="C:cytoplasm"/>
    <property type="evidence" value="ECO:0007669"/>
    <property type="project" value="TreeGrafter"/>
</dbReference>
<evidence type="ECO:0000256" key="3">
    <source>
        <dbReference type="ARBA" id="ARBA00022729"/>
    </source>
</evidence>
<dbReference type="SMART" id="SM00369">
    <property type="entry name" value="LRR_TYP"/>
    <property type="match status" value="6"/>
</dbReference>
<dbReference type="SMART" id="SM00364">
    <property type="entry name" value="LRR_BAC"/>
    <property type="match status" value="4"/>
</dbReference>
<name>A0A134AGW0_9FIRM</name>
<evidence type="ECO:0008006" key="11">
    <source>
        <dbReference type="Google" id="ProtNLM"/>
    </source>
</evidence>
<feature type="domain" description="NEAT" evidence="7">
    <location>
        <begin position="1037"/>
        <end position="1166"/>
    </location>
</feature>
<dbReference type="GO" id="GO:0030313">
    <property type="term" value="C:cell envelope"/>
    <property type="evidence" value="ECO:0007669"/>
    <property type="project" value="UniProtKB-SubCell"/>
</dbReference>
<dbReference type="InterPro" id="IPR003591">
    <property type="entry name" value="Leu-rich_rpt_typical-subtyp"/>
</dbReference>
<evidence type="ECO:0000259" key="8">
    <source>
        <dbReference type="PROSITE" id="PS51272"/>
    </source>
</evidence>
<evidence type="ECO:0000256" key="2">
    <source>
        <dbReference type="ARBA" id="ARBA00022614"/>
    </source>
</evidence>
<dbReference type="InterPro" id="IPR032675">
    <property type="entry name" value="LRR_dom_sf"/>
</dbReference>
<dbReference type="InterPro" id="IPR001611">
    <property type="entry name" value="Leu-rich_rpt"/>
</dbReference>
<dbReference type="Pfam" id="PF13855">
    <property type="entry name" value="LRR_8"/>
    <property type="match status" value="2"/>
</dbReference>
<feature type="domain" description="SLH" evidence="8">
    <location>
        <begin position="2099"/>
        <end position="2156"/>
    </location>
</feature>
<accession>A0A134AGW0</accession>
<keyword evidence="10" id="KW-1185">Reference proteome</keyword>
<feature type="compositionally biased region" description="Polar residues" evidence="6">
    <location>
        <begin position="2017"/>
        <end position="2036"/>
    </location>
</feature>
<evidence type="ECO:0000313" key="10">
    <source>
        <dbReference type="Proteomes" id="UP000070442"/>
    </source>
</evidence>
<proteinExistence type="predicted"/>
<dbReference type="PANTHER" id="PTHR48051:SF1">
    <property type="entry name" value="RAS SUPPRESSOR PROTEIN 1"/>
    <property type="match status" value="1"/>
</dbReference>
<dbReference type="STRING" id="755172.HMPREF1863_00937"/>
<reference evidence="10" key="1">
    <citation type="submission" date="2016-01" db="EMBL/GenBank/DDBJ databases">
        <authorList>
            <person name="Mitreva M."/>
            <person name="Pepin K.H."/>
            <person name="Mihindukulasuriya K.A."/>
            <person name="Fulton R."/>
            <person name="Fronick C."/>
            <person name="O'Laughlin M."/>
            <person name="Miner T."/>
            <person name="Herter B."/>
            <person name="Rosa B.A."/>
            <person name="Cordes M."/>
            <person name="Tomlinson C."/>
            <person name="Wollam A."/>
            <person name="Palsikar V.B."/>
            <person name="Mardis E.R."/>
            <person name="Wilson R.K."/>
        </authorList>
    </citation>
    <scope>NUCLEOTIDE SEQUENCE [LARGE SCALE GENOMIC DNA]</scope>
    <source>
        <strain evidence="10">DNF00729</strain>
    </source>
</reference>
<evidence type="ECO:0000256" key="5">
    <source>
        <dbReference type="SAM" id="Coils"/>
    </source>
</evidence>
<keyword evidence="4" id="KW-0677">Repeat</keyword>
<comment type="caution">
    <text evidence="9">The sequence shown here is derived from an EMBL/GenBank/DDBJ whole genome shotgun (WGS) entry which is preliminary data.</text>
</comment>
<dbReference type="Gene3D" id="1.20.1270.90">
    <property type="entry name" value="AF1782-like"/>
    <property type="match status" value="1"/>
</dbReference>
<feature type="domain" description="SLH" evidence="8">
    <location>
        <begin position="2039"/>
        <end position="2098"/>
    </location>
</feature>
<dbReference type="Pfam" id="PF00395">
    <property type="entry name" value="SLH"/>
    <property type="match status" value="3"/>
</dbReference>
<evidence type="ECO:0000256" key="4">
    <source>
        <dbReference type="ARBA" id="ARBA00022737"/>
    </source>
</evidence>
<dbReference type="Gene3D" id="3.80.10.10">
    <property type="entry name" value="Ribonuclease Inhibitor"/>
    <property type="match status" value="2"/>
</dbReference>
<feature type="coiled-coil region" evidence="5">
    <location>
        <begin position="1803"/>
        <end position="1931"/>
    </location>
</feature>
<keyword evidence="3" id="KW-0732">Signal</keyword>
<dbReference type="SUPFAM" id="SSF158911">
    <property type="entry name" value="NEAT domain-like"/>
    <property type="match status" value="1"/>
</dbReference>
<dbReference type="PROSITE" id="PS00018">
    <property type="entry name" value="EF_HAND_1"/>
    <property type="match status" value="1"/>
</dbReference>
<keyword evidence="2" id="KW-0433">Leucine-rich repeat</keyword>
<feature type="region of interest" description="Disordered" evidence="6">
    <location>
        <begin position="1979"/>
        <end position="2057"/>
    </location>
</feature>
<feature type="region of interest" description="Disordered" evidence="6">
    <location>
        <begin position="506"/>
        <end position="530"/>
    </location>
</feature>
<dbReference type="PANTHER" id="PTHR48051">
    <property type="match status" value="1"/>
</dbReference>
<dbReference type="PATRIC" id="fig|755172.3.peg.895"/>
<evidence type="ECO:0000313" key="9">
    <source>
        <dbReference type="EMBL" id="KXB66885.1"/>
    </source>
</evidence>
<dbReference type="EMBL" id="LSDG01000024">
    <property type="protein sequence ID" value="KXB66885.1"/>
    <property type="molecule type" value="Genomic_DNA"/>
</dbReference>
<feature type="compositionally biased region" description="Pro residues" evidence="6">
    <location>
        <begin position="1984"/>
        <end position="2006"/>
    </location>
</feature>
<dbReference type="Gene3D" id="2.60.40.1850">
    <property type="match status" value="1"/>
</dbReference>
<evidence type="ECO:0000256" key="6">
    <source>
        <dbReference type="SAM" id="MobiDB-lite"/>
    </source>
</evidence>
<dbReference type="PROSITE" id="PS51450">
    <property type="entry name" value="LRR"/>
    <property type="match status" value="2"/>
</dbReference>
<dbReference type="InterPro" id="IPR006635">
    <property type="entry name" value="NEAT_dom"/>
</dbReference>
<dbReference type="PROSITE" id="PS51272">
    <property type="entry name" value="SLH"/>
    <property type="match status" value="3"/>
</dbReference>
<dbReference type="InterPro" id="IPR037250">
    <property type="entry name" value="NEAT_dom_sf"/>
</dbReference>
<comment type="subcellular location">
    <subcellularLocation>
        <location evidence="1">Cell envelope</location>
    </subcellularLocation>
</comment>
<dbReference type="InterPro" id="IPR050216">
    <property type="entry name" value="LRR_domain-containing"/>
</dbReference>
<protein>
    <recommendedName>
        <fullName evidence="11">Leucine Rich repeat-containing domain protein</fullName>
    </recommendedName>
</protein>
<evidence type="ECO:0000256" key="1">
    <source>
        <dbReference type="ARBA" id="ARBA00004196"/>
    </source>
</evidence>